<comment type="caution">
    <text evidence="2">The sequence shown here is derived from an EMBL/GenBank/DDBJ whole genome shotgun (WGS) entry which is preliminary data.</text>
</comment>
<sequence>MTRRGDMVDPLTNNVPYVAIIVASNRQLQPDHLVMQLLYPHWQKTLALNAAARNNLVPHVIC</sequence>
<dbReference type="SUPFAM" id="SSF48484">
    <property type="entry name" value="Lipoxigenase"/>
    <property type="match status" value="1"/>
</dbReference>
<dbReference type="Pfam" id="PF00305">
    <property type="entry name" value="Lipoxygenase"/>
    <property type="match status" value="1"/>
</dbReference>
<dbReference type="AlphaFoldDB" id="A0A4S3JBB3"/>
<dbReference type="InterPro" id="IPR013819">
    <property type="entry name" value="LipOase_C"/>
</dbReference>
<dbReference type="VEuPathDB" id="FungiDB:EYZ11_010210"/>
<feature type="domain" description="Lipoxygenase" evidence="1">
    <location>
        <begin position="1"/>
        <end position="62"/>
    </location>
</feature>
<proteinExistence type="predicted"/>
<name>A0A4S3JBB3_9EURO</name>
<dbReference type="PROSITE" id="PS51393">
    <property type="entry name" value="LIPOXYGENASE_3"/>
    <property type="match status" value="1"/>
</dbReference>
<evidence type="ECO:0000259" key="1">
    <source>
        <dbReference type="PROSITE" id="PS51393"/>
    </source>
</evidence>
<dbReference type="STRING" id="1220188.A0A4S3JBB3"/>
<dbReference type="InterPro" id="IPR036226">
    <property type="entry name" value="LipOase_C_sf"/>
</dbReference>
<evidence type="ECO:0000313" key="2">
    <source>
        <dbReference type="EMBL" id="THC90331.1"/>
    </source>
</evidence>
<evidence type="ECO:0000313" key="3">
    <source>
        <dbReference type="Proteomes" id="UP000308092"/>
    </source>
</evidence>
<gene>
    <name evidence="2" type="ORF">EYZ11_010210</name>
</gene>
<organism evidence="2 3">
    <name type="scientific">Aspergillus tanneri</name>
    <dbReference type="NCBI Taxonomy" id="1220188"/>
    <lineage>
        <taxon>Eukaryota</taxon>
        <taxon>Fungi</taxon>
        <taxon>Dikarya</taxon>
        <taxon>Ascomycota</taxon>
        <taxon>Pezizomycotina</taxon>
        <taxon>Eurotiomycetes</taxon>
        <taxon>Eurotiomycetidae</taxon>
        <taxon>Eurotiales</taxon>
        <taxon>Aspergillaceae</taxon>
        <taxon>Aspergillus</taxon>
        <taxon>Aspergillus subgen. Circumdati</taxon>
    </lineage>
</organism>
<reference evidence="2 3" key="1">
    <citation type="submission" date="2019-03" db="EMBL/GenBank/DDBJ databases">
        <title>The genome sequence of a newly discovered highly antifungal drug resistant Aspergillus species, Aspergillus tanneri NIH 1004.</title>
        <authorList>
            <person name="Mounaud S."/>
            <person name="Singh I."/>
            <person name="Joardar V."/>
            <person name="Pakala S."/>
            <person name="Pakala S."/>
            <person name="Venepally P."/>
            <person name="Hoover J."/>
            <person name="Nierman W."/>
            <person name="Chung J."/>
            <person name="Losada L."/>
        </authorList>
    </citation>
    <scope>NUCLEOTIDE SEQUENCE [LARGE SCALE GENOMIC DNA]</scope>
    <source>
        <strain evidence="2 3">NIH1004</strain>
    </source>
</reference>
<dbReference type="GO" id="GO:0046872">
    <property type="term" value="F:metal ion binding"/>
    <property type="evidence" value="ECO:0007669"/>
    <property type="project" value="InterPro"/>
</dbReference>
<dbReference type="GO" id="GO:0016702">
    <property type="term" value="F:oxidoreductase activity, acting on single donors with incorporation of molecular oxygen, incorporation of two atoms of oxygen"/>
    <property type="evidence" value="ECO:0007669"/>
    <property type="project" value="InterPro"/>
</dbReference>
<dbReference type="Proteomes" id="UP000308092">
    <property type="component" value="Unassembled WGS sequence"/>
</dbReference>
<dbReference type="EMBL" id="SOSA01000533">
    <property type="protein sequence ID" value="THC90331.1"/>
    <property type="molecule type" value="Genomic_DNA"/>
</dbReference>
<dbReference type="Gene3D" id="1.20.245.10">
    <property type="entry name" value="Lipoxygenase-1, Domain 5"/>
    <property type="match status" value="1"/>
</dbReference>
<keyword evidence="3" id="KW-1185">Reference proteome</keyword>
<protein>
    <recommendedName>
        <fullName evidence="1">Lipoxygenase domain-containing protein</fullName>
    </recommendedName>
</protein>
<accession>A0A4S3JBB3</accession>